<keyword evidence="3" id="KW-1185">Reference proteome</keyword>
<evidence type="ECO:0000313" key="3">
    <source>
        <dbReference type="Proteomes" id="UP000230069"/>
    </source>
</evidence>
<dbReference type="PANTHER" id="PTHR34380">
    <property type="entry name" value="BNAA03G12380D PROTEIN"/>
    <property type="match status" value="1"/>
</dbReference>
<proteinExistence type="predicted"/>
<sequence>MKVVEGLEKELRAYEDSCLKWSMGVGKLESEKSEIESDFKEEVQRHEEDFNVYRERERRAIERIRNLSSELQNVTREKNKEIIELKTKNKEVECKKRKLENERDMLKRRLVGMEKRVTNLENECAKLTLQFEAIEDSEEEETYGEENRGDSVRRSLAERSGSGQAGDPPTFASQRSTYENIVVITDSESENEATHAEKLPKKWVTKTSFSQKDIENGNSHKEKYPSVSSRKRRRMVLSSDSEDDDDRIPIGNLEMKKLEEVHHHSDSFGKQKFMASTVSYGIDKSRNAGKIPMKPFETAGTSSCKRRRMVLSSDSEDDDRIPIGNLETDGTFLSGIQSWKANGLKWHYEVDMLTSFEKDPRVCMRAICALYRQHILEKMAVAASGHPPNRGFCRVDEQRATFLVEFLLDGNLDGDMKKSVEELKRYSPSGIDDCVRLAKKYFKQLFTIYKNKEDPFFC</sequence>
<name>A0A2G5FAC0_AQUCA</name>
<feature type="region of interest" description="Disordered" evidence="1">
    <location>
        <begin position="136"/>
        <end position="177"/>
    </location>
</feature>
<feature type="compositionally biased region" description="Basic and acidic residues" evidence="1">
    <location>
        <begin position="212"/>
        <end position="224"/>
    </location>
</feature>
<evidence type="ECO:0000313" key="2">
    <source>
        <dbReference type="EMBL" id="PIA64969.1"/>
    </source>
</evidence>
<dbReference type="Proteomes" id="UP000230069">
    <property type="component" value="Unassembled WGS sequence"/>
</dbReference>
<dbReference type="AlphaFoldDB" id="A0A2G5FAC0"/>
<accession>A0A2G5FAC0</accession>
<dbReference type="InParanoid" id="A0A2G5FAC0"/>
<reference evidence="2 3" key="1">
    <citation type="submission" date="2017-09" db="EMBL/GenBank/DDBJ databases">
        <title>WGS assembly of Aquilegia coerulea Goldsmith.</title>
        <authorList>
            <person name="Hodges S."/>
            <person name="Kramer E."/>
            <person name="Nordborg M."/>
            <person name="Tomkins J."/>
            <person name="Borevitz J."/>
            <person name="Derieg N."/>
            <person name="Yan J."/>
            <person name="Mihaltcheva S."/>
            <person name="Hayes R.D."/>
            <person name="Rokhsar D."/>
        </authorList>
    </citation>
    <scope>NUCLEOTIDE SEQUENCE [LARGE SCALE GENOMIC DNA]</scope>
    <source>
        <strain evidence="3">cv. Goldsmith</strain>
    </source>
</reference>
<evidence type="ECO:0000256" key="1">
    <source>
        <dbReference type="SAM" id="MobiDB-lite"/>
    </source>
</evidence>
<dbReference type="PANTHER" id="PTHR34380:SF1">
    <property type="entry name" value="OS01G0221300 PROTEIN"/>
    <property type="match status" value="1"/>
</dbReference>
<feature type="region of interest" description="Disordered" evidence="1">
    <location>
        <begin position="210"/>
        <end position="248"/>
    </location>
</feature>
<protein>
    <submittedName>
        <fullName evidence="2">Uncharacterized protein</fullName>
    </submittedName>
</protein>
<dbReference type="OrthoDB" id="1899721at2759"/>
<feature type="compositionally biased region" description="Basic and acidic residues" evidence="1">
    <location>
        <begin position="145"/>
        <end position="157"/>
    </location>
</feature>
<dbReference type="STRING" id="218851.A0A2G5FAC0"/>
<organism evidence="2 3">
    <name type="scientific">Aquilegia coerulea</name>
    <name type="common">Rocky mountain columbine</name>
    <dbReference type="NCBI Taxonomy" id="218851"/>
    <lineage>
        <taxon>Eukaryota</taxon>
        <taxon>Viridiplantae</taxon>
        <taxon>Streptophyta</taxon>
        <taxon>Embryophyta</taxon>
        <taxon>Tracheophyta</taxon>
        <taxon>Spermatophyta</taxon>
        <taxon>Magnoliopsida</taxon>
        <taxon>Ranunculales</taxon>
        <taxon>Ranunculaceae</taxon>
        <taxon>Thalictroideae</taxon>
        <taxon>Aquilegia</taxon>
    </lineage>
</organism>
<dbReference type="EMBL" id="KZ305018">
    <property type="protein sequence ID" value="PIA64969.1"/>
    <property type="molecule type" value="Genomic_DNA"/>
</dbReference>
<gene>
    <name evidence="2" type="ORF">AQUCO_00100441v1</name>
</gene>